<protein>
    <recommendedName>
        <fullName evidence="4">Terminase small subunit</fullName>
    </recommendedName>
</protein>
<sequence length="84" mass="9297">MARKYDTLSAAMAAGDELAEAEIRYRLLAETFTDMPQLRGNMNGQLERVKAEILRLRAARKSKPATSSGRLVPVDTARFRKSGA</sequence>
<reference evidence="2 3" key="1">
    <citation type="submission" date="2016-10" db="EMBL/GenBank/DDBJ databases">
        <authorList>
            <person name="de Groot N.N."/>
        </authorList>
    </citation>
    <scope>NUCLEOTIDE SEQUENCE [LARGE SCALE GENOMIC DNA]</scope>
    <source>
        <strain evidence="2 3">DSM 44215</strain>
    </source>
</reference>
<organism evidence="2 3">
    <name type="scientific">Gordonia westfalica</name>
    <dbReference type="NCBI Taxonomy" id="158898"/>
    <lineage>
        <taxon>Bacteria</taxon>
        <taxon>Bacillati</taxon>
        <taxon>Actinomycetota</taxon>
        <taxon>Actinomycetes</taxon>
        <taxon>Mycobacteriales</taxon>
        <taxon>Gordoniaceae</taxon>
        <taxon>Gordonia</taxon>
    </lineage>
</organism>
<dbReference type="RefSeq" id="WP_074849498.1">
    <property type="nucleotide sequence ID" value="NZ_FNLM01000034.1"/>
</dbReference>
<dbReference type="EMBL" id="FNLM01000034">
    <property type="protein sequence ID" value="SDU43169.1"/>
    <property type="molecule type" value="Genomic_DNA"/>
</dbReference>
<dbReference type="AlphaFoldDB" id="A0A1H2IG92"/>
<feature type="region of interest" description="Disordered" evidence="1">
    <location>
        <begin position="60"/>
        <end position="84"/>
    </location>
</feature>
<proteinExistence type="predicted"/>
<accession>A0A1H2IG92</accession>
<evidence type="ECO:0000256" key="1">
    <source>
        <dbReference type="SAM" id="MobiDB-lite"/>
    </source>
</evidence>
<evidence type="ECO:0000313" key="2">
    <source>
        <dbReference type="EMBL" id="SDU43169.1"/>
    </source>
</evidence>
<dbReference type="STRING" id="158898.SAMN04488548_1341129"/>
<evidence type="ECO:0000313" key="3">
    <source>
        <dbReference type="Proteomes" id="UP000183180"/>
    </source>
</evidence>
<dbReference type="Proteomes" id="UP000183180">
    <property type="component" value="Unassembled WGS sequence"/>
</dbReference>
<dbReference type="OrthoDB" id="4736623at2"/>
<name>A0A1H2IG92_9ACTN</name>
<evidence type="ECO:0008006" key="4">
    <source>
        <dbReference type="Google" id="ProtNLM"/>
    </source>
</evidence>
<gene>
    <name evidence="2" type="ORF">SAMN04488548_1341129</name>
</gene>